<evidence type="ECO:0000313" key="2">
    <source>
        <dbReference type="EMBL" id="RCI14378.1"/>
    </source>
</evidence>
<protein>
    <submittedName>
        <fullName evidence="2">Uncharacterized protein</fullName>
    </submittedName>
</protein>
<sequence>MTSIKQLDLNSIPTGIVKLKGQDNWLNWEMHIRMAIEQFRLLPYIDKSDGGKPRESDLAAMEKWQDEEVYCRRLIVHHCDDAILHGIRDGGWVSSHTAYQTLEAIKKKCNAAPRVTFALMMEEMFTMKAETFATFGAFVRRLNLLWDQLNVVMPNQSKGWFIGAAINAIKNCMPLRYEDYMHRLADQKPPTKTEILAFFQSHADLIDNTKKDAFSADLSGSGTKTQDRGRGRGRGGRGRGRGGRGSQGGRPSSSSPSMIIGPDGRRGQYLDCGCFIPESSRPHTEDQCWKLHPELRPPPRSIDQPPYQQKQITASESITKAGQNYELIAASRCFIEISENTTLDPFRAADGGDLLP</sequence>
<gene>
    <name evidence="2" type="ORF">L249_6029</name>
</gene>
<accession>A0A367LIW9</accession>
<feature type="region of interest" description="Disordered" evidence="1">
    <location>
        <begin position="214"/>
        <end position="262"/>
    </location>
</feature>
<dbReference type="Proteomes" id="UP000253664">
    <property type="component" value="Unassembled WGS sequence"/>
</dbReference>
<keyword evidence="3" id="KW-1185">Reference proteome</keyword>
<evidence type="ECO:0000313" key="3">
    <source>
        <dbReference type="Proteomes" id="UP000253664"/>
    </source>
</evidence>
<proteinExistence type="predicted"/>
<comment type="caution">
    <text evidence="2">The sequence shown here is derived from an EMBL/GenBank/DDBJ whole genome shotgun (WGS) entry which is preliminary data.</text>
</comment>
<reference evidence="2 3" key="1">
    <citation type="journal article" date="2015" name="BMC Genomics">
        <title>Insights from the genome of Ophiocordyceps polyrhachis-furcata to pathogenicity and host specificity in insect fungi.</title>
        <authorList>
            <person name="Wichadakul D."/>
            <person name="Kobmoo N."/>
            <person name="Ingsriswang S."/>
            <person name="Tangphatsornruang S."/>
            <person name="Chantasingh D."/>
            <person name="Luangsa-ard J.J."/>
            <person name="Eurwilaichitr L."/>
        </authorList>
    </citation>
    <scope>NUCLEOTIDE SEQUENCE [LARGE SCALE GENOMIC DNA]</scope>
    <source>
        <strain evidence="2 3">BCC 54312</strain>
    </source>
</reference>
<evidence type="ECO:0000256" key="1">
    <source>
        <dbReference type="SAM" id="MobiDB-lite"/>
    </source>
</evidence>
<organism evidence="2 3">
    <name type="scientific">Ophiocordyceps polyrhachis-furcata BCC 54312</name>
    <dbReference type="NCBI Taxonomy" id="1330021"/>
    <lineage>
        <taxon>Eukaryota</taxon>
        <taxon>Fungi</taxon>
        <taxon>Dikarya</taxon>
        <taxon>Ascomycota</taxon>
        <taxon>Pezizomycotina</taxon>
        <taxon>Sordariomycetes</taxon>
        <taxon>Hypocreomycetidae</taxon>
        <taxon>Hypocreales</taxon>
        <taxon>Ophiocordycipitaceae</taxon>
        <taxon>Ophiocordyceps</taxon>
    </lineage>
</organism>
<feature type="compositionally biased region" description="Basic residues" evidence="1">
    <location>
        <begin position="231"/>
        <end position="242"/>
    </location>
</feature>
<name>A0A367LIW9_9HYPO</name>
<dbReference type="EMBL" id="LKCN02000004">
    <property type="protein sequence ID" value="RCI14378.1"/>
    <property type="molecule type" value="Genomic_DNA"/>
</dbReference>
<dbReference type="AlphaFoldDB" id="A0A367LIW9"/>